<evidence type="ECO:0000313" key="2">
    <source>
        <dbReference type="Proteomes" id="UP000019478"/>
    </source>
</evidence>
<keyword evidence="2" id="KW-1185">Reference proteome</keyword>
<proteinExistence type="predicted"/>
<sequence>MNLASTPFTLNQHPLQTTFDHDKAVTLAVGPHLESRNLETASPKTSLLAQCLPIISQEGYHAPSLEQYRDTVNVQVNQDLQDIQNRFTASIDDLTIKFEGHFRSLTNVEEPLQRPFIAETLNVQVKPIPENAEGHQGVQEVLLRNQIEGFRKLRGENERALCRLWEEWEDVQFELIGLAAEVFGQESMTFAQTRDEDMKPGQKEKLQKVLERVPGSHGQMYNLRESLEGDLQRFEASMNQISSRTKKTMTEMQQQYTIQKNKLFKGLHQHIEMLAAL</sequence>
<reference evidence="1 2" key="1">
    <citation type="submission" date="2013-03" db="EMBL/GenBank/DDBJ databases">
        <title>The Genome Sequence of Capronia epimyces CBS 606.96.</title>
        <authorList>
            <consortium name="The Broad Institute Genomics Platform"/>
            <person name="Cuomo C."/>
            <person name="de Hoog S."/>
            <person name="Gorbushina A."/>
            <person name="Walker B."/>
            <person name="Young S.K."/>
            <person name="Zeng Q."/>
            <person name="Gargeya S."/>
            <person name="Fitzgerald M."/>
            <person name="Haas B."/>
            <person name="Abouelleil A."/>
            <person name="Allen A.W."/>
            <person name="Alvarado L."/>
            <person name="Arachchi H.M."/>
            <person name="Berlin A.M."/>
            <person name="Chapman S.B."/>
            <person name="Gainer-Dewar J."/>
            <person name="Goldberg J."/>
            <person name="Griggs A."/>
            <person name="Gujja S."/>
            <person name="Hansen M."/>
            <person name="Howarth C."/>
            <person name="Imamovic A."/>
            <person name="Ireland A."/>
            <person name="Larimer J."/>
            <person name="McCowan C."/>
            <person name="Murphy C."/>
            <person name="Pearson M."/>
            <person name="Poon T.W."/>
            <person name="Priest M."/>
            <person name="Roberts A."/>
            <person name="Saif S."/>
            <person name="Shea T."/>
            <person name="Sisk P."/>
            <person name="Sykes S."/>
            <person name="Wortman J."/>
            <person name="Nusbaum C."/>
            <person name="Birren B."/>
        </authorList>
    </citation>
    <scope>NUCLEOTIDE SEQUENCE [LARGE SCALE GENOMIC DNA]</scope>
    <source>
        <strain evidence="1 2">CBS 606.96</strain>
    </source>
</reference>
<gene>
    <name evidence="1" type="ORF">A1O3_09694</name>
</gene>
<evidence type="ECO:0000313" key="1">
    <source>
        <dbReference type="EMBL" id="EXJ77468.1"/>
    </source>
</evidence>
<name>W9XB84_9EURO</name>
<dbReference type="eggNOG" id="ENOG502T5NS">
    <property type="taxonomic scope" value="Eukaryota"/>
</dbReference>
<dbReference type="RefSeq" id="XP_007737978.1">
    <property type="nucleotide sequence ID" value="XM_007739788.1"/>
</dbReference>
<dbReference type="OrthoDB" id="4156944at2759"/>
<comment type="caution">
    <text evidence="1">The sequence shown here is derived from an EMBL/GenBank/DDBJ whole genome shotgun (WGS) entry which is preliminary data.</text>
</comment>
<accession>W9XB84</accession>
<dbReference type="AlphaFoldDB" id="W9XB84"/>
<organism evidence="1 2">
    <name type="scientific">Capronia epimyces CBS 606.96</name>
    <dbReference type="NCBI Taxonomy" id="1182542"/>
    <lineage>
        <taxon>Eukaryota</taxon>
        <taxon>Fungi</taxon>
        <taxon>Dikarya</taxon>
        <taxon>Ascomycota</taxon>
        <taxon>Pezizomycotina</taxon>
        <taxon>Eurotiomycetes</taxon>
        <taxon>Chaetothyriomycetidae</taxon>
        <taxon>Chaetothyriales</taxon>
        <taxon>Herpotrichiellaceae</taxon>
        <taxon>Capronia</taxon>
    </lineage>
</organism>
<dbReference type="GeneID" id="19173778"/>
<dbReference type="Proteomes" id="UP000019478">
    <property type="component" value="Unassembled WGS sequence"/>
</dbReference>
<dbReference type="HOGENOM" id="CLU_086085_0_0_1"/>
<protein>
    <submittedName>
        <fullName evidence="1">Uncharacterized protein</fullName>
    </submittedName>
</protein>
<dbReference type="EMBL" id="AMGY01000010">
    <property type="protein sequence ID" value="EXJ77468.1"/>
    <property type="molecule type" value="Genomic_DNA"/>
</dbReference>